<feature type="compositionally biased region" description="Polar residues" evidence="1">
    <location>
        <begin position="55"/>
        <end position="71"/>
    </location>
</feature>
<dbReference type="HOGENOM" id="CLU_2742742_0_0_1"/>
<keyword evidence="3" id="KW-1185">Reference proteome</keyword>
<dbReference type="Proteomes" id="UP000008744">
    <property type="component" value="Unassembled WGS sequence"/>
</dbReference>
<evidence type="ECO:0000256" key="1">
    <source>
        <dbReference type="SAM" id="MobiDB-lite"/>
    </source>
</evidence>
<proteinExistence type="predicted"/>
<feature type="compositionally biased region" description="Low complexity" evidence="1">
    <location>
        <begin position="27"/>
        <end position="43"/>
    </location>
</feature>
<feature type="compositionally biased region" description="Polar residues" evidence="1">
    <location>
        <begin position="1"/>
        <end position="14"/>
    </location>
</feature>
<dbReference type="AlphaFoldDB" id="B4GNM0"/>
<feature type="region of interest" description="Disordered" evidence="1">
    <location>
        <begin position="1"/>
        <end position="71"/>
    </location>
</feature>
<accession>B4GNM0</accession>
<name>B4GNM0_DROPE</name>
<dbReference type="EMBL" id="CH479186">
    <property type="protein sequence ID" value="EDW39346.1"/>
    <property type="molecule type" value="Genomic_DNA"/>
</dbReference>
<evidence type="ECO:0000313" key="3">
    <source>
        <dbReference type="Proteomes" id="UP000008744"/>
    </source>
</evidence>
<organism evidence="3">
    <name type="scientific">Drosophila persimilis</name>
    <name type="common">Fruit fly</name>
    <dbReference type="NCBI Taxonomy" id="7234"/>
    <lineage>
        <taxon>Eukaryota</taxon>
        <taxon>Metazoa</taxon>
        <taxon>Ecdysozoa</taxon>
        <taxon>Arthropoda</taxon>
        <taxon>Hexapoda</taxon>
        <taxon>Insecta</taxon>
        <taxon>Pterygota</taxon>
        <taxon>Neoptera</taxon>
        <taxon>Endopterygota</taxon>
        <taxon>Diptera</taxon>
        <taxon>Brachycera</taxon>
        <taxon>Muscomorpha</taxon>
        <taxon>Ephydroidea</taxon>
        <taxon>Drosophilidae</taxon>
        <taxon>Drosophila</taxon>
        <taxon>Sophophora</taxon>
    </lineage>
</organism>
<gene>
    <name evidence="2" type="primary">Dper\GL14045</name>
    <name evidence="2" type="ORF">Dper_GL14045</name>
</gene>
<reference evidence="2 3" key="1">
    <citation type="journal article" date="2007" name="Nature">
        <title>Evolution of genes and genomes on the Drosophila phylogeny.</title>
        <authorList>
            <consortium name="Drosophila 12 Genomes Consortium"/>
            <person name="Clark A.G."/>
            <person name="Eisen M.B."/>
            <person name="Smith D.R."/>
            <person name="Bergman C.M."/>
            <person name="Oliver B."/>
            <person name="Markow T.A."/>
            <person name="Kaufman T.C."/>
            <person name="Kellis M."/>
            <person name="Gelbart W."/>
            <person name="Iyer V.N."/>
            <person name="Pollard D.A."/>
            <person name="Sackton T.B."/>
            <person name="Larracuente A.M."/>
            <person name="Singh N.D."/>
            <person name="Abad J.P."/>
            <person name="Abt D.N."/>
            <person name="Adryan B."/>
            <person name="Aguade M."/>
            <person name="Akashi H."/>
            <person name="Anderson W.W."/>
            <person name="Aquadro C.F."/>
            <person name="Ardell D.H."/>
            <person name="Arguello R."/>
            <person name="Artieri C.G."/>
            <person name="Barbash D.A."/>
            <person name="Barker D."/>
            <person name="Barsanti P."/>
            <person name="Batterham P."/>
            <person name="Batzoglou S."/>
            <person name="Begun D."/>
            <person name="Bhutkar A."/>
            <person name="Blanco E."/>
            <person name="Bosak S.A."/>
            <person name="Bradley R.K."/>
            <person name="Brand A.D."/>
            <person name="Brent M.R."/>
            <person name="Brooks A.N."/>
            <person name="Brown R.H."/>
            <person name="Butlin R.K."/>
            <person name="Caggese C."/>
            <person name="Calvi B.R."/>
            <person name="Bernardo de Carvalho A."/>
            <person name="Caspi A."/>
            <person name="Castrezana S."/>
            <person name="Celniker S.E."/>
            <person name="Chang J.L."/>
            <person name="Chapple C."/>
            <person name="Chatterji S."/>
            <person name="Chinwalla A."/>
            <person name="Civetta A."/>
            <person name="Clifton S.W."/>
            <person name="Comeron J.M."/>
            <person name="Costello J.C."/>
            <person name="Coyne J.A."/>
            <person name="Daub J."/>
            <person name="David R.G."/>
            <person name="Delcher A.L."/>
            <person name="Delehaunty K."/>
            <person name="Do C.B."/>
            <person name="Ebling H."/>
            <person name="Edwards K."/>
            <person name="Eickbush T."/>
            <person name="Evans J.D."/>
            <person name="Filipski A."/>
            <person name="Findeiss S."/>
            <person name="Freyhult E."/>
            <person name="Fulton L."/>
            <person name="Fulton R."/>
            <person name="Garcia A.C."/>
            <person name="Gardiner A."/>
            <person name="Garfield D.A."/>
            <person name="Garvin B.E."/>
            <person name="Gibson G."/>
            <person name="Gilbert D."/>
            <person name="Gnerre S."/>
            <person name="Godfrey J."/>
            <person name="Good R."/>
            <person name="Gotea V."/>
            <person name="Gravely B."/>
            <person name="Greenberg A.J."/>
            <person name="Griffiths-Jones S."/>
            <person name="Gross S."/>
            <person name="Guigo R."/>
            <person name="Gustafson E.A."/>
            <person name="Haerty W."/>
            <person name="Hahn M.W."/>
            <person name="Halligan D.L."/>
            <person name="Halpern A.L."/>
            <person name="Halter G.M."/>
            <person name="Han M.V."/>
            <person name="Heger A."/>
            <person name="Hillier L."/>
            <person name="Hinrichs A.S."/>
            <person name="Holmes I."/>
            <person name="Hoskins R.A."/>
            <person name="Hubisz M.J."/>
            <person name="Hultmark D."/>
            <person name="Huntley M.A."/>
            <person name="Jaffe D.B."/>
            <person name="Jagadeeshan S."/>
            <person name="Jeck W.R."/>
            <person name="Johnson J."/>
            <person name="Jones C.D."/>
            <person name="Jordan W.C."/>
            <person name="Karpen G.H."/>
            <person name="Kataoka E."/>
            <person name="Keightley P.D."/>
            <person name="Kheradpour P."/>
            <person name="Kirkness E.F."/>
            <person name="Koerich L.B."/>
            <person name="Kristiansen K."/>
            <person name="Kudrna D."/>
            <person name="Kulathinal R.J."/>
            <person name="Kumar S."/>
            <person name="Kwok R."/>
            <person name="Lander E."/>
            <person name="Langley C.H."/>
            <person name="Lapoint R."/>
            <person name="Lazzaro B.P."/>
            <person name="Lee S.J."/>
            <person name="Levesque L."/>
            <person name="Li R."/>
            <person name="Lin C.F."/>
            <person name="Lin M.F."/>
            <person name="Lindblad-Toh K."/>
            <person name="Llopart A."/>
            <person name="Long M."/>
            <person name="Low L."/>
            <person name="Lozovsky E."/>
            <person name="Lu J."/>
            <person name="Luo M."/>
            <person name="Machado C.A."/>
            <person name="Makalowski W."/>
            <person name="Marzo M."/>
            <person name="Matsuda M."/>
            <person name="Matzkin L."/>
            <person name="McAllister B."/>
            <person name="McBride C.S."/>
            <person name="McKernan B."/>
            <person name="McKernan K."/>
            <person name="Mendez-Lago M."/>
            <person name="Minx P."/>
            <person name="Mollenhauer M.U."/>
            <person name="Montooth K."/>
            <person name="Mount S.M."/>
            <person name="Mu X."/>
            <person name="Myers E."/>
            <person name="Negre B."/>
            <person name="Newfeld S."/>
            <person name="Nielsen R."/>
            <person name="Noor M.A."/>
            <person name="O'Grady P."/>
            <person name="Pachter L."/>
            <person name="Papaceit M."/>
            <person name="Parisi M.J."/>
            <person name="Parisi M."/>
            <person name="Parts L."/>
            <person name="Pedersen J.S."/>
            <person name="Pesole G."/>
            <person name="Phillippy A.M."/>
            <person name="Ponting C.P."/>
            <person name="Pop M."/>
            <person name="Porcelli D."/>
            <person name="Powell J.R."/>
            <person name="Prohaska S."/>
            <person name="Pruitt K."/>
            <person name="Puig M."/>
            <person name="Quesneville H."/>
            <person name="Ram K.R."/>
            <person name="Rand D."/>
            <person name="Rasmussen M.D."/>
            <person name="Reed L.K."/>
            <person name="Reenan R."/>
            <person name="Reily A."/>
            <person name="Remington K.A."/>
            <person name="Rieger T.T."/>
            <person name="Ritchie M.G."/>
            <person name="Robin C."/>
            <person name="Rogers Y.H."/>
            <person name="Rohde C."/>
            <person name="Rozas J."/>
            <person name="Rubenfield M.J."/>
            <person name="Ruiz A."/>
            <person name="Russo S."/>
            <person name="Salzberg S.L."/>
            <person name="Sanchez-Gracia A."/>
            <person name="Saranga D.J."/>
            <person name="Sato H."/>
            <person name="Schaeffer S.W."/>
            <person name="Schatz M.C."/>
            <person name="Schlenke T."/>
            <person name="Schwartz R."/>
            <person name="Segarra C."/>
            <person name="Singh R.S."/>
            <person name="Sirot L."/>
            <person name="Sirota M."/>
            <person name="Sisneros N.B."/>
            <person name="Smith C.D."/>
            <person name="Smith T.F."/>
            <person name="Spieth J."/>
            <person name="Stage D.E."/>
            <person name="Stark A."/>
            <person name="Stephan W."/>
            <person name="Strausberg R.L."/>
            <person name="Strempel S."/>
            <person name="Sturgill D."/>
            <person name="Sutton G."/>
            <person name="Sutton G.G."/>
            <person name="Tao W."/>
            <person name="Teichmann S."/>
            <person name="Tobari Y.N."/>
            <person name="Tomimura Y."/>
            <person name="Tsolas J.M."/>
            <person name="Valente V.L."/>
            <person name="Venter E."/>
            <person name="Venter J.C."/>
            <person name="Vicario S."/>
            <person name="Vieira F.G."/>
            <person name="Vilella A.J."/>
            <person name="Villasante A."/>
            <person name="Walenz B."/>
            <person name="Wang J."/>
            <person name="Wasserman M."/>
            <person name="Watts T."/>
            <person name="Wilson D."/>
            <person name="Wilson R.K."/>
            <person name="Wing R.A."/>
            <person name="Wolfner M.F."/>
            <person name="Wong A."/>
            <person name="Wong G.K."/>
            <person name="Wu C.I."/>
            <person name="Wu G."/>
            <person name="Yamamoto D."/>
            <person name="Yang H.P."/>
            <person name="Yang S.P."/>
            <person name="Yorke J.A."/>
            <person name="Yoshida K."/>
            <person name="Zdobnov E."/>
            <person name="Zhang P."/>
            <person name="Zhang Y."/>
            <person name="Zimin A.V."/>
            <person name="Baldwin J."/>
            <person name="Abdouelleil A."/>
            <person name="Abdulkadir J."/>
            <person name="Abebe A."/>
            <person name="Abera B."/>
            <person name="Abreu J."/>
            <person name="Acer S.C."/>
            <person name="Aftuck L."/>
            <person name="Alexander A."/>
            <person name="An P."/>
            <person name="Anderson E."/>
            <person name="Anderson S."/>
            <person name="Arachi H."/>
            <person name="Azer M."/>
            <person name="Bachantsang P."/>
            <person name="Barry A."/>
            <person name="Bayul T."/>
            <person name="Berlin A."/>
            <person name="Bessette D."/>
            <person name="Bloom T."/>
            <person name="Blye J."/>
            <person name="Boguslavskiy L."/>
            <person name="Bonnet C."/>
            <person name="Boukhgalter B."/>
            <person name="Bourzgui I."/>
            <person name="Brown A."/>
            <person name="Cahill P."/>
            <person name="Channer S."/>
            <person name="Cheshatsang Y."/>
            <person name="Chuda L."/>
            <person name="Citroen M."/>
            <person name="Collymore A."/>
            <person name="Cooke P."/>
            <person name="Costello M."/>
            <person name="D'Aco K."/>
            <person name="Daza R."/>
            <person name="De Haan G."/>
            <person name="DeGray S."/>
            <person name="DeMaso C."/>
            <person name="Dhargay N."/>
            <person name="Dooley K."/>
            <person name="Dooley E."/>
            <person name="Doricent M."/>
            <person name="Dorje P."/>
            <person name="Dorjee K."/>
            <person name="Dupes A."/>
            <person name="Elong R."/>
            <person name="Falk J."/>
            <person name="Farina A."/>
            <person name="Faro S."/>
            <person name="Ferguson D."/>
            <person name="Fisher S."/>
            <person name="Foley C.D."/>
            <person name="Franke A."/>
            <person name="Friedrich D."/>
            <person name="Gadbois L."/>
            <person name="Gearin G."/>
            <person name="Gearin C.R."/>
            <person name="Giannoukos G."/>
            <person name="Goode T."/>
            <person name="Graham J."/>
            <person name="Grandbois E."/>
            <person name="Grewal S."/>
            <person name="Gyaltsen K."/>
            <person name="Hafez N."/>
            <person name="Hagos B."/>
            <person name="Hall J."/>
            <person name="Henson C."/>
            <person name="Hollinger A."/>
            <person name="Honan T."/>
            <person name="Huard M.D."/>
            <person name="Hughes L."/>
            <person name="Hurhula B."/>
            <person name="Husby M.E."/>
            <person name="Kamat A."/>
            <person name="Kanga B."/>
            <person name="Kashin S."/>
            <person name="Khazanovich D."/>
            <person name="Kisner P."/>
            <person name="Lance K."/>
            <person name="Lara M."/>
            <person name="Lee W."/>
            <person name="Lennon N."/>
            <person name="Letendre F."/>
            <person name="LeVine R."/>
            <person name="Lipovsky A."/>
            <person name="Liu X."/>
            <person name="Liu J."/>
            <person name="Liu S."/>
            <person name="Lokyitsang T."/>
            <person name="Lokyitsang Y."/>
            <person name="Lubonja R."/>
            <person name="Lui A."/>
            <person name="MacDonald P."/>
            <person name="Magnisalis V."/>
            <person name="Maru K."/>
            <person name="Matthews C."/>
            <person name="McCusker W."/>
            <person name="McDonough S."/>
            <person name="Mehta T."/>
            <person name="Meldrim J."/>
            <person name="Meneus L."/>
            <person name="Mihai O."/>
            <person name="Mihalev A."/>
            <person name="Mihova T."/>
            <person name="Mittelman R."/>
            <person name="Mlenga V."/>
            <person name="Montmayeur A."/>
            <person name="Mulrain L."/>
            <person name="Navidi A."/>
            <person name="Naylor J."/>
            <person name="Negash T."/>
            <person name="Nguyen T."/>
            <person name="Nguyen N."/>
            <person name="Nicol R."/>
            <person name="Norbu C."/>
            <person name="Norbu N."/>
            <person name="Novod N."/>
            <person name="O'Neill B."/>
            <person name="Osman S."/>
            <person name="Markiewicz E."/>
            <person name="Oyono O.L."/>
            <person name="Patti C."/>
            <person name="Phunkhang P."/>
            <person name="Pierre F."/>
            <person name="Priest M."/>
            <person name="Raghuraman S."/>
            <person name="Rege F."/>
            <person name="Reyes R."/>
            <person name="Rise C."/>
            <person name="Rogov P."/>
            <person name="Ross K."/>
            <person name="Ryan E."/>
            <person name="Settipalli S."/>
            <person name="Shea T."/>
            <person name="Sherpa N."/>
            <person name="Shi L."/>
            <person name="Shih D."/>
            <person name="Sparrow T."/>
            <person name="Spaulding J."/>
            <person name="Stalker J."/>
            <person name="Stange-Thomann N."/>
            <person name="Stavropoulos S."/>
            <person name="Stone C."/>
            <person name="Strader C."/>
            <person name="Tesfaye S."/>
            <person name="Thomson T."/>
            <person name="Thoulutsang Y."/>
            <person name="Thoulutsang D."/>
            <person name="Topham K."/>
            <person name="Topping I."/>
            <person name="Tsamla T."/>
            <person name="Vassiliev H."/>
            <person name="Vo A."/>
            <person name="Wangchuk T."/>
            <person name="Wangdi T."/>
            <person name="Weiand M."/>
            <person name="Wilkinson J."/>
            <person name="Wilson A."/>
            <person name="Yadav S."/>
            <person name="Young G."/>
            <person name="Yu Q."/>
            <person name="Zembek L."/>
            <person name="Zhong D."/>
            <person name="Zimmer A."/>
            <person name="Zwirko Z."/>
            <person name="Jaffe D.B."/>
            <person name="Alvarez P."/>
            <person name="Brockman W."/>
            <person name="Butler J."/>
            <person name="Chin C."/>
            <person name="Gnerre S."/>
            <person name="Grabherr M."/>
            <person name="Kleber M."/>
            <person name="Mauceli E."/>
            <person name="MacCallum I."/>
        </authorList>
    </citation>
    <scope>NUCLEOTIDE SEQUENCE [LARGE SCALE GENOMIC DNA]</scope>
    <source>
        <strain evidence="3">MSH-3 / Tucson 14011-0111.49</strain>
    </source>
</reference>
<protein>
    <submittedName>
        <fullName evidence="2">GL14045</fullName>
    </submittedName>
</protein>
<evidence type="ECO:0000313" key="2">
    <source>
        <dbReference type="EMBL" id="EDW39346.1"/>
    </source>
</evidence>
<sequence length="71" mass="7921">MSSINFMSSGGSCRSRSEMAGAIVITQRQQKQQQKQQQQQEQQPVANDIYEPPKKTQNYASASNWSGAQTL</sequence>